<proteinExistence type="inferred from homology"/>
<evidence type="ECO:0000256" key="8">
    <source>
        <dbReference type="ARBA" id="ARBA00023136"/>
    </source>
</evidence>
<feature type="transmembrane region" description="Helical" evidence="9">
    <location>
        <begin position="315"/>
        <end position="336"/>
    </location>
</feature>
<evidence type="ECO:0000256" key="1">
    <source>
        <dbReference type="ARBA" id="ARBA00004651"/>
    </source>
</evidence>
<dbReference type="EMBL" id="LANA01000002">
    <property type="protein sequence ID" value="NMN68063.1"/>
    <property type="molecule type" value="Genomic_DNA"/>
</dbReference>
<keyword evidence="11" id="KW-1185">Reference proteome</keyword>
<dbReference type="PANTHER" id="PTHR32024:SF2">
    <property type="entry name" value="TRK SYSTEM POTASSIUM UPTAKE PROTEIN TRKG-RELATED"/>
    <property type="match status" value="1"/>
</dbReference>
<dbReference type="Proteomes" id="UP001166004">
    <property type="component" value="Unassembled WGS sequence"/>
</dbReference>
<sequence>MNYIKLIYLSVFCGVISILSFFNIVYSYYLNLYLNLNTYLYTFILSFFLTIIFYVLKKDNVKKSTIYQKILTIFLGYFFLPLLISIPFYFSIYNLTFVNSYFEAISGFTSTGFTVFDNINHIDQSLILWRCSSQWVGGLYFLFSIIVLIDIFDHSFKKSLTNFISFNNAEIFKQSLKIFLLYSIITLGIFIVLNISGIRLFNSLNLAMTIISSGGFLPSNNLSNILINNYQIIVTSVLMLTSFFSIFLIYNLFFAKNYNVNFFNEDIHLFFYYLTLIIIFFTFFNFDNNFIQLFLSLSSSVSNIGFSLSDNSTSLSFVFLLLVMIGGSFFSTSSGIRFLKIYSLFKYSINEILSYSRPKNVYINKHLFSKEFFKPDEIFKYFLSVIILILTLLFLIFLLTLSDINFENSFKISILTLMNTVNSSMYGLADFSFYDLHSFAKYCLIFFMIVGRLELLTLLIICKKFLFKN</sequence>
<dbReference type="Pfam" id="PF02386">
    <property type="entry name" value="TrkH"/>
    <property type="match status" value="1"/>
</dbReference>
<feature type="transmembrane region" description="Helical" evidence="9">
    <location>
        <begin position="230"/>
        <end position="255"/>
    </location>
</feature>
<comment type="similarity">
    <text evidence="2">Belongs to the TrkH potassium transport family.</text>
</comment>
<evidence type="ECO:0000256" key="6">
    <source>
        <dbReference type="ARBA" id="ARBA00022989"/>
    </source>
</evidence>
<feature type="transmembrane region" description="Helical" evidence="9">
    <location>
        <begin position="7"/>
        <end position="26"/>
    </location>
</feature>
<evidence type="ECO:0000256" key="9">
    <source>
        <dbReference type="SAM" id="Phobius"/>
    </source>
</evidence>
<keyword evidence="7" id="KW-0406">Ion transport</keyword>
<dbReference type="PANTHER" id="PTHR32024">
    <property type="entry name" value="TRK SYSTEM POTASSIUM UPTAKE PROTEIN TRKG-RELATED"/>
    <property type="match status" value="1"/>
</dbReference>
<gene>
    <name evidence="10" type="ORF">VP91_00012250</name>
</gene>
<evidence type="ECO:0000256" key="2">
    <source>
        <dbReference type="ARBA" id="ARBA00009137"/>
    </source>
</evidence>
<feature type="transmembrane region" description="Helical" evidence="9">
    <location>
        <begin position="439"/>
        <end position="462"/>
    </location>
</feature>
<dbReference type="InterPro" id="IPR003445">
    <property type="entry name" value="Cat_transpt"/>
</dbReference>
<evidence type="ECO:0000256" key="4">
    <source>
        <dbReference type="ARBA" id="ARBA00022475"/>
    </source>
</evidence>
<organism evidence="10 11">
    <name type="scientific">Pelagibacter ubique</name>
    <dbReference type="NCBI Taxonomy" id="198252"/>
    <lineage>
        <taxon>Bacteria</taxon>
        <taxon>Pseudomonadati</taxon>
        <taxon>Pseudomonadota</taxon>
        <taxon>Alphaproteobacteria</taxon>
        <taxon>Candidatus Pelagibacterales</taxon>
        <taxon>Candidatus Pelagibacteraceae</taxon>
        <taxon>Candidatus Pelagibacter</taxon>
    </lineage>
</organism>
<feature type="transmembrane region" description="Helical" evidence="9">
    <location>
        <begin position="135"/>
        <end position="152"/>
    </location>
</feature>
<evidence type="ECO:0000313" key="11">
    <source>
        <dbReference type="Proteomes" id="UP001166004"/>
    </source>
</evidence>
<evidence type="ECO:0000313" key="10">
    <source>
        <dbReference type="EMBL" id="NMN68063.1"/>
    </source>
</evidence>
<keyword evidence="8 9" id="KW-0472">Membrane</keyword>
<comment type="subcellular location">
    <subcellularLocation>
        <location evidence="1">Cell membrane</location>
        <topology evidence="1">Multi-pass membrane protein</topology>
    </subcellularLocation>
</comment>
<keyword evidence="3" id="KW-0813">Transport</keyword>
<feature type="transmembrane region" description="Helical" evidence="9">
    <location>
        <begin position="38"/>
        <end position="56"/>
    </location>
</feature>
<feature type="transmembrane region" description="Helical" evidence="9">
    <location>
        <begin position="267"/>
        <end position="284"/>
    </location>
</feature>
<keyword evidence="6 9" id="KW-1133">Transmembrane helix</keyword>
<name>A0ABX1T1T9_PELUQ</name>
<accession>A0ABX1T1T9</accession>
<protein>
    <submittedName>
        <fullName evidence="10">Trk system potassium uptake protein TrkH</fullName>
    </submittedName>
</protein>
<feature type="transmembrane region" description="Helical" evidence="9">
    <location>
        <begin position="68"/>
        <end position="90"/>
    </location>
</feature>
<evidence type="ECO:0000256" key="3">
    <source>
        <dbReference type="ARBA" id="ARBA00022448"/>
    </source>
</evidence>
<keyword evidence="4" id="KW-1003">Cell membrane</keyword>
<evidence type="ECO:0000256" key="5">
    <source>
        <dbReference type="ARBA" id="ARBA00022692"/>
    </source>
</evidence>
<comment type="caution">
    <text evidence="10">The sequence shown here is derived from an EMBL/GenBank/DDBJ whole genome shotgun (WGS) entry which is preliminary data.</text>
</comment>
<reference evidence="10 11" key="1">
    <citation type="submission" date="2019-07" db="EMBL/GenBank/DDBJ databases">
        <title>SAR11 Genome Evolution.</title>
        <authorList>
            <person name="Giovannoni S."/>
        </authorList>
    </citation>
    <scope>NUCLEOTIDE SEQUENCE [LARGE SCALE GENOMIC DNA]</scope>
    <source>
        <strain evidence="10 11">HTCC9565</strain>
    </source>
</reference>
<keyword evidence="5 9" id="KW-0812">Transmembrane</keyword>
<feature type="transmembrane region" description="Helical" evidence="9">
    <location>
        <begin position="179"/>
        <end position="201"/>
    </location>
</feature>
<evidence type="ECO:0000256" key="7">
    <source>
        <dbReference type="ARBA" id="ARBA00023065"/>
    </source>
</evidence>
<feature type="transmembrane region" description="Helical" evidence="9">
    <location>
        <begin position="378"/>
        <end position="400"/>
    </location>
</feature>